<comment type="caution">
    <text evidence="1">The sequence shown here is derived from an EMBL/GenBank/DDBJ whole genome shotgun (WGS) entry which is preliminary data.</text>
</comment>
<proteinExistence type="predicted"/>
<name>A0AAX6FRK3_IRIPA</name>
<evidence type="ECO:0000313" key="2">
    <source>
        <dbReference type="Proteomes" id="UP001140949"/>
    </source>
</evidence>
<organism evidence="1 2">
    <name type="scientific">Iris pallida</name>
    <name type="common">Sweet iris</name>
    <dbReference type="NCBI Taxonomy" id="29817"/>
    <lineage>
        <taxon>Eukaryota</taxon>
        <taxon>Viridiplantae</taxon>
        <taxon>Streptophyta</taxon>
        <taxon>Embryophyta</taxon>
        <taxon>Tracheophyta</taxon>
        <taxon>Spermatophyta</taxon>
        <taxon>Magnoliopsida</taxon>
        <taxon>Liliopsida</taxon>
        <taxon>Asparagales</taxon>
        <taxon>Iridaceae</taxon>
        <taxon>Iridoideae</taxon>
        <taxon>Irideae</taxon>
        <taxon>Iris</taxon>
    </lineage>
</organism>
<reference evidence="1" key="2">
    <citation type="submission" date="2023-04" db="EMBL/GenBank/DDBJ databases">
        <authorList>
            <person name="Bruccoleri R.E."/>
            <person name="Oakeley E.J."/>
            <person name="Faust A.-M."/>
            <person name="Dessus-Babus S."/>
            <person name="Altorfer M."/>
            <person name="Burckhardt D."/>
            <person name="Oertli M."/>
            <person name="Naumann U."/>
            <person name="Petersen F."/>
            <person name="Wong J."/>
        </authorList>
    </citation>
    <scope>NUCLEOTIDE SEQUENCE</scope>
    <source>
        <strain evidence="1">GSM-AAB239-AS_SAM_17_03QT</strain>
        <tissue evidence="1">Leaf</tissue>
    </source>
</reference>
<evidence type="ECO:0000313" key="1">
    <source>
        <dbReference type="EMBL" id="KAJ6818970.1"/>
    </source>
</evidence>
<accession>A0AAX6FRK3</accession>
<dbReference type="Proteomes" id="UP001140949">
    <property type="component" value="Unassembled WGS sequence"/>
</dbReference>
<dbReference type="EMBL" id="JANAVB010026799">
    <property type="protein sequence ID" value="KAJ6818970.1"/>
    <property type="molecule type" value="Genomic_DNA"/>
</dbReference>
<gene>
    <name evidence="1" type="ORF">M6B38_404555</name>
</gene>
<reference evidence="1" key="1">
    <citation type="journal article" date="2023" name="GigaByte">
        <title>Genome assembly of the bearded iris, Iris pallida Lam.</title>
        <authorList>
            <person name="Bruccoleri R.E."/>
            <person name="Oakeley E.J."/>
            <person name="Faust A.M.E."/>
            <person name="Altorfer M."/>
            <person name="Dessus-Babus S."/>
            <person name="Burckhardt D."/>
            <person name="Oertli M."/>
            <person name="Naumann U."/>
            <person name="Petersen F."/>
            <person name="Wong J."/>
        </authorList>
    </citation>
    <scope>NUCLEOTIDE SEQUENCE</scope>
    <source>
        <strain evidence="1">GSM-AAB239-AS_SAM_17_03QT</strain>
    </source>
</reference>
<keyword evidence="2" id="KW-1185">Reference proteome</keyword>
<dbReference type="AlphaFoldDB" id="A0AAX6FRK3"/>
<protein>
    <submittedName>
        <fullName evidence="1">Uncharacterized protein</fullName>
    </submittedName>
</protein>
<sequence length="105" mass="12136">MINAFSMKLWWKVRSQESLRTIYMRKKYFKLIPPHLLSIKQGSSRARKRILTGRDMGEPLVRLHLSAGDFDVASVCFSATGPLVTEIGRKSIRELWRDGDWDVGK</sequence>